<comment type="caution">
    <text evidence="3">The sequence shown here is derived from an EMBL/GenBank/DDBJ whole genome shotgun (WGS) entry which is preliminary data.</text>
</comment>
<dbReference type="RefSeq" id="WP_175988799.1">
    <property type="nucleotide sequence ID" value="NZ_JAGTTM010000005.1"/>
</dbReference>
<feature type="transmembrane region" description="Helical" evidence="2">
    <location>
        <begin position="93"/>
        <end position="119"/>
    </location>
</feature>
<evidence type="ECO:0000256" key="1">
    <source>
        <dbReference type="SAM" id="MobiDB-lite"/>
    </source>
</evidence>
<feature type="region of interest" description="Disordered" evidence="1">
    <location>
        <begin position="48"/>
        <end position="88"/>
    </location>
</feature>
<gene>
    <name evidence="3" type="ORF">KEC56_11695</name>
</gene>
<feature type="region of interest" description="Disordered" evidence="1">
    <location>
        <begin position="1"/>
        <end position="20"/>
    </location>
</feature>
<sequence>MTSSTFESHESRTPHSTASRRKSTFRLAVVVAALSAGLLFIGAEAAAASSSNWSASSTPAPTETLSPTPTPTESTDKPHQELVDEQGSERGDLGFLGVVFVAGLGFILAAGAVGALLVARERRRRDRAEAASKEGRSTDG</sequence>
<reference evidence="3" key="1">
    <citation type="submission" date="2021-04" db="EMBL/GenBank/DDBJ databases">
        <title>Microbacterium tenobrionis sp. nov. and Microbacterium allomyrinae sp. nov., isolated from larvae of Tenobrio molitor and Allomyrina dichotoma, respectively.</title>
        <authorList>
            <person name="Lee S.D."/>
        </authorList>
    </citation>
    <scope>NUCLEOTIDE SEQUENCE</scope>
    <source>
        <strain evidence="3">YMB-B2</strain>
    </source>
</reference>
<accession>A0A9X1LQM4</accession>
<name>A0A9X1LQM4_9MICO</name>
<organism evidence="3 4">
    <name type="scientific">Microbacterium tenebrionis</name>
    <dbReference type="NCBI Taxonomy" id="2830665"/>
    <lineage>
        <taxon>Bacteria</taxon>
        <taxon>Bacillati</taxon>
        <taxon>Actinomycetota</taxon>
        <taxon>Actinomycetes</taxon>
        <taxon>Micrococcales</taxon>
        <taxon>Microbacteriaceae</taxon>
        <taxon>Microbacterium</taxon>
    </lineage>
</organism>
<feature type="compositionally biased region" description="Basic and acidic residues" evidence="1">
    <location>
        <begin position="74"/>
        <end position="88"/>
    </location>
</feature>
<keyword evidence="2" id="KW-0812">Transmembrane</keyword>
<feature type="compositionally biased region" description="Low complexity" evidence="1">
    <location>
        <begin position="48"/>
        <end position="73"/>
    </location>
</feature>
<evidence type="ECO:0000313" key="3">
    <source>
        <dbReference type="EMBL" id="MCC2030169.1"/>
    </source>
</evidence>
<keyword evidence="2" id="KW-0472">Membrane</keyword>
<keyword evidence="4" id="KW-1185">Reference proteome</keyword>
<dbReference type="AlphaFoldDB" id="A0A9X1LQM4"/>
<keyword evidence="2" id="KW-1133">Transmembrane helix</keyword>
<protein>
    <submittedName>
        <fullName evidence="3">Uncharacterized protein</fullName>
    </submittedName>
</protein>
<evidence type="ECO:0000313" key="4">
    <source>
        <dbReference type="Proteomes" id="UP001139289"/>
    </source>
</evidence>
<evidence type="ECO:0000256" key="2">
    <source>
        <dbReference type="SAM" id="Phobius"/>
    </source>
</evidence>
<proteinExistence type="predicted"/>
<dbReference type="EMBL" id="JAGTTM010000005">
    <property type="protein sequence ID" value="MCC2030169.1"/>
    <property type="molecule type" value="Genomic_DNA"/>
</dbReference>
<dbReference type="Proteomes" id="UP001139289">
    <property type="component" value="Unassembled WGS sequence"/>
</dbReference>